<protein>
    <recommendedName>
        <fullName evidence="4">Glycerophosphoryl diester phosphodiesterase membrane domain-containing protein</fullName>
    </recommendedName>
</protein>
<feature type="transmembrane region" description="Helical" evidence="1">
    <location>
        <begin position="7"/>
        <end position="29"/>
    </location>
</feature>
<evidence type="ECO:0000313" key="2">
    <source>
        <dbReference type="EMBL" id="EGD60207.1"/>
    </source>
</evidence>
<dbReference type="Proteomes" id="UP000004728">
    <property type="component" value="Unassembled WGS sequence"/>
</dbReference>
<feature type="transmembrane region" description="Helical" evidence="1">
    <location>
        <begin position="49"/>
        <end position="76"/>
    </location>
</feature>
<comment type="caution">
    <text evidence="2">The sequence shown here is derived from an EMBL/GenBank/DDBJ whole genome shotgun (WGS) entry which is preliminary data.</text>
</comment>
<sequence>MVSANRDVLVAIAGVFYLLPGLIGTLALPKPDMASGMTEQQMAQAFTKFYASAAPVLLLISLPMLIGYLTMLVVMLDRDRPTVGAAIGRSFRLLPGYLASQILTSLALSGLWVVVVGALSLAMPPVAAGFVGLLAMIYPLVRIMLIGPEMVVARHSNPIRAIMGSLAATRREVSGILLYFGPAMTLFMVIYGMVTILVTVILANAGNGDAPQLIGEAVVGVLFAVGYTYFTAMIASTYQQLGMSTRSDASLFE</sequence>
<feature type="transmembrane region" description="Helical" evidence="1">
    <location>
        <begin position="97"/>
        <end position="120"/>
    </location>
</feature>
<dbReference type="STRING" id="983920.Y88_2081"/>
<name>F1Z5U7_9SPHN</name>
<dbReference type="InParanoid" id="F1Z5U7"/>
<proteinExistence type="predicted"/>
<evidence type="ECO:0000256" key="1">
    <source>
        <dbReference type="SAM" id="Phobius"/>
    </source>
</evidence>
<feature type="transmembrane region" description="Helical" evidence="1">
    <location>
        <begin position="176"/>
        <end position="205"/>
    </location>
</feature>
<dbReference type="AlphaFoldDB" id="F1Z5U7"/>
<dbReference type="HOGENOM" id="CLU_1018756_0_0_5"/>
<evidence type="ECO:0000313" key="3">
    <source>
        <dbReference type="Proteomes" id="UP000004728"/>
    </source>
</evidence>
<reference evidence="2 3" key="1">
    <citation type="journal article" date="2012" name="J. Bacteriol.">
        <title>Draft Genome Sequence of Novosphingobium nitrogenifigens Y88T.</title>
        <authorList>
            <person name="Strabala T.J."/>
            <person name="Macdonald L."/>
            <person name="Liu V."/>
            <person name="Smit A.M."/>
        </authorList>
    </citation>
    <scope>NUCLEOTIDE SEQUENCE [LARGE SCALE GENOMIC DNA]</scope>
    <source>
        <strain evidence="2 3">DSM 19370</strain>
    </source>
</reference>
<dbReference type="EMBL" id="AEWJ01000023">
    <property type="protein sequence ID" value="EGD60207.1"/>
    <property type="molecule type" value="Genomic_DNA"/>
</dbReference>
<keyword evidence="1" id="KW-1133">Transmembrane helix</keyword>
<gene>
    <name evidence="2" type="ORF">Y88_2081</name>
</gene>
<organism evidence="2 3">
    <name type="scientific">Novosphingobium nitrogenifigens DSM 19370</name>
    <dbReference type="NCBI Taxonomy" id="983920"/>
    <lineage>
        <taxon>Bacteria</taxon>
        <taxon>Pseudomonadati</taxon>
        <taxon>Pseudomonadota</taxon>
        <taxon>Alphaproteobacteria</taxon>
        <taxon>Sphingomonadales</taxon>
        <taxon>Sphingomonadaceae</taxon>
        <taxon>Novosphingobium</taxon>
    </lineage>
</organism>
<accession>F1Z5U7</accession>
<keyword evidence="1" id="KW-0472">Membrane</keyword>
<keyword evidence="3" id="KW-1185">Reference proteome</keyword>
<feature type="transmembrane region" description="Helical" evidence="1">
    <location>
        <begin position="217"/>
        <end position="238"/>
    </location>
</feature>
<evidence type="ECO:0008006" key="4">
    <source>
        <dbReference type="Google" id="ProtNLM"/>
    </source>
</evidence>
<feature type="transmembrane region" description="Helical" evidence="1">
    <location>
        <begin position="126"/>
        <end position="145"/>
    </location>
</feature>
<keyword evidence="1" id="KW-0812">Transmembrane</keyword>
<dbReference type="OrthoDB" id="7391073at2"/>